<name>A0ABD1FDR7_HYPHA</name>
<evidence type="ECO:0000313" key="2">
    <source>
        <dbReference type="Proteomes" id="UP001566132"/>
    </source>
</evidence>
<dbReference type="AlphaFoldDB" id="A0ABD1FDR7"/>
<proteinExistence type="predicted"/>
<gene>
    <name evidence="1" type="ORF">ABEB36_000059</name>
</gene>
<sequence>MLLGTPVSGNVTASWIIEAHRTALDHNQMQYEPFTTEEVSNMIKGTYNWKARGLNGVQNYWLKKLWRTKSYPTL</sequence>
<dbReference type="Proteomes" id="UP001566132">
    <property type="component" value="Unassembled WGS sequence"/>
</dbReference>
<keyword evidence="2" id="KW-1185">Reference proteome</keyword>
<organism evidence="1 2">
    <name type="scientific">Hypothenemus hampei</name>
    <name type="common">Coffee berry borer</name>
    <dbReference type="NCBI Taxonomy" id="57062"/>
    <lineage>
        <taxon>Eukaryota</taxon>
        <taxon>Metazoa</taxon>
        <taxon>Ecdysozoa</taxon>
        <taxon>Arthropoda</taxon>
        <taxon>Hexapoda</taxon>
        <taxon>Insecta</taxon>
        <taxon>Pterygota</taxon>
        <taxon>Neoptera</taxon>
        <taxon>Endopterygota</taxon>
        <taxon>Coleoptera</taxon>
        <taxon>Polyphaga</taxon>
        <taxon>Cucujiformia</taxon>
        <taxon>Curculionidae</taxon>
        <taxon>Scolytinae</taxon>
        <taxon>Hypothenemus</taxon>
    </lineage>
</organism>
<protein>
    <submittedName>
        <fullName evidence="1">Uncharacterized protein</fullName>
    </submittedName>
</protein>
<evidence type="ECO:0000313" key="1">
    <source>
        <dbReference type="EMBL" id="KAL1516138.1"/>
    </source>
</evidence>
<comment type="caution">
    <text evidence="1">The sequence shown here is derived from an EMBL/GenBank/DDBJ whole genome shotgun (WGS) entry which is preliminary data.</text>
</comment>
<reference evidence="1 2" key="1">
    <citation type="submission" date="2024-05" db="EMBL/GenBank/DDBJ databases">
        <title>Genetic variation in Jamaican populations of the coffee berry borer (Hypothenemus hampei).</title>
        <authorList>
            <person name="Errbii M."/>
            <person name="Myrie A."/>
        </authorList>
    </citation>
    <scope>NUCLEOTIDE SEQUENCE [LARGE SCALE GENOMIC DNA]</scope>
    <source>
        <strain evidence="1">JA-Hopewell-2020-01-JO</strain>
        <tissue evidence="1">Whole body</tissue>
    </source>
</reference>
<accession>A0ABD1FDR7</accession>
<dbReference type="EMBL" id="JBDJPC010000001">
    <property type="protein sequence ID" value="KAL1516138.1"/>
    <property type="molecule type" value="Genomic_DNA"/>
</dbReference>